<accession>A0ABR0MS48</accession>
<comment type="caution">
    <text evidence="2">The sequence shown here is derived from an EMBL/GenBank/DDBJ whole genome shotgun (WGS) entry which is preliminary data.</text>
</comment>
<evidence type="ECO:0000256" key="1">
    <source>
        <dbReference type="SAM" id="MobiDB-lite"/>
    </source>
</evidence>
<dbReference type="EMBL" id="JARKNE010000012">
    <property type="protein sequence ID" value="KAK5776770.1"/>
    <property type="molecule type" value="Genomic_DNA"/>
</dbReference>
<name>A0ABR0MS48_GOSAR</name>
<proteinExistence type="predicted"/>
<keyword evidence="3" id="KW-1185">Reference proteome</keyword>
<protein>
    <submittedName>
        <fullName evidence="2">Uncharacterized protein</fullName>
    </submittedName>
</protein>
<reference evidence="2 3" key="1">
    <citation type="submission" date="2023-03" db="EMBL/GenBank/DDBJ databases">
        <title>WGS of Gossypium arboreum.</title>
        <authorList>
            <person name="Yu D."/>
        </authorList>
    </citation>
    <scope>NUCLEOTIDE SEQUENCE [LARGE SCALE GENOMIC DNA]</scope>
    <source>
        <tissue evidence="2">Leaf</tissue>
    </source>
</reference>
<organism evidence="2 3">
    <name type="scientific">Gossypium arboreum</name>
    <name type="common">Tree cotton</name>
    <name type="synonym">Gossypium nanking</name>
    <dbReference type="NCBI Taxonomy" id="29729"/>
    <lineage>
        <taxon>Eukaryota</taxon>
        <taxon>Viridiplantae</taxon>
        <taxon>Streptophyta</taxon>
        <taxon>Embryophyta</taxon>
        <taxon>Tracheophyta</taxon>
        <taxon>Spermatophyta</taxon>
        <taxon>Magnoliopsida</taxon>
        <taxon>eudicotyledons</taxon>
        <taxon>Gunneridae</taxon>
        <taxon>Pentapetalae</taxon>
        <taxon>rosids</taxon>
        <taxon>malvids</taxon>
        <taxon>Malvales</taxon>
        <taxon>Malvaceae</taxon>
        <taxon>Malvoideae</taxon>
        <taxon>Gossypium</taxon>
    </lineage>
</organism>
<gene>
    <name evidence="2" type="ORF">PVK06_044734</name>
</gene>
<evidence type="ECO:0000313" key="2">
    <source>
        <dbReference type="EMBL" id="KAK5776770.1"/>
    </source>
</evidence>
<sequence>MHKADKVLRQFEFRQSILVAPQELDDLHRVDLRRSDTNWLVFHLQYIEMWNNQIYVKPYFLTKEDRHRHPHTSWPQQAPLNSIGGETDPSSAPTQELTPTASTPPPSPHPLHCVLSYFGWIVGHRSLIWYTPRSSHFSMAVTHTTMYKPSKYEAQIRSPLIIPSTYGIQHSYAHSP</sequence>
<dbReference type="Proteomes" id="UP001358586">
    <property type="component" value="Chromosome 12"/>
</dbReference>
<feature type="region of interest" description="Disordered" evidence="1">
    <location>
        <begin position="68"/>
        <end position="107"/>
    </location>
</feature>
<evidence type="ECO:0000313" key="3">
    <source>
        <dbReference type="Proteomes" id="UP001358586"/>
    </source>
</evidence>